<keyword evidence="5" id="KW-1185">Reference proteome</keyword>
<evidence type="ECO:0000256" key="2">
    <source>
        <dbReference type="SAM" id="Phobius"/>
    </source>
</evidence>
<dbReference type="EMBL" id="NRHC01000027">
    <property type="protein sequence ID" value="RIY33679.1"/>
    <property type="molecule type" value="Genomic_DNA"/>
</dbReference>
<dbReference type="SUPFAM" id="SSF51306">
    <property type="entry name" value="LexA/Signal peptidase"/>
    <property type="match status" value="1"/>
</dbReference>
<dbReference type="InterPro" id="IPR036286">
    <property type="entry name" value="LexA/Signal_pep-like_sf"/>
</dbReference>
<dbReference type="Gene3D" id="2.10.109.10">
    <property type="entry name" value="Umud Fragment, subunit A"/>
    <property type="match status" value="1"/>
</dbReference>
<name>A0A3A1Y901_9GAMM</name>
<dbReference type="OrthoDB" id="5360818at2"/>
<sequence length="311" mass="36107">MNNNATFTKSNKNKKQDRQDRKPNRAWYRKLALLLGAGGVTYALTAYFLPQLLHLGIDPQKTTSIVAGRFYFSSPLLEVKERGVLSVYASWYGKLSPAQQLQMRCLSKDLSNRRDFYRQLNTWLYQQEVETRTRVYFGMAKVQVDLYDLEMWQYVYGAQWADLTIGSLPALMIEKEAVSLPTANLPMIFQEVKAQEHLNRMALLQQDLYVFTNTNLIKSLEANTKFVKYLIAYPQDFVDLTLEGLFVNGIFIKELPEVIVQRLEEMPLQERRLVLAEGQYWMLGDDPTSIDSVYFGAVSKDKLNGKVFWFW</sequence>
<proteinExistence type="predicted"/>
<accession>A0A3A1Y901</accession>
<reference evidence="4 5" key="1">
    <citation type="submission" date="2017-08" db="EMBL/GenBank/DDBJ databases">
        <title>Reclassification of Bisgaard taxon 37 and 44.</title>
        <authorList>
            <person name="Christensen H."/>
        </authorList>
    </citation>
    <scope>NUCLEOTIDE SEQUENCE [LARGE SCALE GENOMIC DNA]</scope>
    <source>
        <strain evidence="4 5">B96_3</strain>
    </source>
</reference>
<dbReference type="InterPro" id="IPR019533">
    <property type="entry name" value="Peptidase_S26"/>
</dbReference>
<dbReference type="AlphaFoldDB" id="A0A3A1Y901"/>
<evidence type="ECO:0000259" key="3">
    <source>
        <dbReference type="Pfam" id="PF10502"/>
    </source>
</evidence>
<comment type="caution">
    <text evidence="4">The sequence shown here is derived from an EMBL/GenBank/DDBJ whole genome shotgun (WGS) entry which is preliminary data.</text>
</comment>
<feature type="transmembrane region" description="Helical" evidence="2">
    <location>
        <begin position="31"/>
        <end position="49"/>
    </location>
</feature>
<keyword evidence="2" id="KW-0472">Membrane</keyword>
<dbReference type="Pfam" id="PF10502">
    <property type="entry name" value="Peptidase_S26"/>
    <property type="match status" value="1"/>
</dbReference>
<evidence type="ECO:0000256" key="1">
    <source>
        <dbReference type="SAM" id="MobiDB-lite"/>
    </source>
</evidence>
<dbReference type="GO" id="GO:0006465">
    <property type="term" value="P:signal peptide processing"/>
    <property type="evidence" value="ECO:0007669"/>
    <property type="project" value="InterPro"/>
</dbReference>
<keyword evidence="2" id="KW-1133">Transmembrane helix</keyword>
<dbReference type="RefSeq" id="WP_119524700.1">
    <property type="nucleotide sequence ID" value="NZ_NRHC01000027.1"/>
</dbReference>
<feature type="domain" description="Peptidase S26" evidence="3">
    <location>
        <begin position="206"/>
        <end position="310"/>
    </location>
</feature>
<dbReference type="GO" id="GO:0004252">
    <property type="term" value="F:serine-type endopeptidase activity"/>
    <property type="evidence" value="ECO:0007669"/>
    <property type="project" value="InterPro"/>
</dbReference>
<dbReference type="Proteomes" id="UP000265691">
    <property type="component" value="Unassembled WGS sequence"/>
</dbReference>
<feature type="region of interest" description="Disordered" evidence="1">
    <location>
        <begin position="1"/>
        <end position="22"/>
    </location>
</feature>
<protein>
    <recommendedName>
        <fullName evidence="3">Peptidase S26 domain-containing protein</fullName>
    </recommendedName>
</protein>
<keyword evidence="2" id="KW-0812">Transmembrane</keyword>
<evidence type="ECO:0000313" key="4">
    <source>
        <dbReference type="EMBL" id="RIY33679.1"/>
    </source>
</evidence>
<organism evidence="4 5">
    <name type="scientific">Psittacicella hinzii</name>
    <dbReference type="NCBI Taxonomy" id="2028575"/>
    <lineage>
        <taxon>Bacteria</taxon>
        <taxon>Pseudomonadati</taxon>
        <taxon>Pseudomonadota</taxon>
        <taxon>Gammaproteobacteria</taxon>
        <taxon>Pasteurellales</taxon>
        <taxon>Psittacicellaceae</taxon>
        <taxon>Psittacicella</taxon>
    </lineage>
</organism>
<feature type="compositionally biased region" description="Polar residues" evidence="1">
    <location>
        <begin position="1"/>
        <end position="10"/>
    </location>
</feature>
<gene>
    <name evidence="4" type="ORF">CKF54_02430</name>
</gene>
<evidence type="ECO:0000313" key="5">
    <source>
        <dbReference type="Proteomes" id="UP000265691"/>
    </source>
</evidence>